<proteinExistence type="predicted"/>
<name>A0ABM9CDW6_9BACL</name>
<feature type="compositionally biased region" description="Basic and acidic residues" evidence="1">
    <location>
        <begin position="40"/>
        <end position="52"/>
    </location>
</feature>
<protein>
    <recommendedName>
        <fullName evidence="2">HNH nuclease domain-containing protein</fullName>
    </recommendedName>
</protein>
<dbReference type="CDD" id="cd00085">
    <property type="entry name" value="HNHc"/>
    <property type="match status" value="1"/>
</dbReference>
<evidence type="ECO:0000259" key="2">
    <source>
        <dbReference type="SMART" id="SM00507"/>
    </source>
</evidence>
<feature type="compositionally biased region" description="Low complexity" evidence="1">
    <location>
        <begin position="21"/>
        <end position="33"/>
    </location>
</feature>
<feature type="compositionally biased region" description="Basic residues" evidence="1">
    <location>
        <begin position="79"/>
        <end position="89"/>
    </location>
</feature>
<feature type="region of interest" description="Disordered" evidence="1">
    <location>
        <begin position="1"/>
        <end position="116"/>
    </location>
</feature>
<evidence type="ECO:0000313" key="3">
    <source>
        <dbReference type="EMBL" id="CAH1211406.1"/>
    </source>
</evidence>
<keyword evidence="4" id="KW-1185">Reference proteome</keyword>
<accession>A0ABM9CDW6</accession>
<feature type="compositionally biased region" description="Basic and acidic residues" evidence="1">
    <location>
        <begin position="170"/>
        <end position="179"/>
    </location>
</feature>
<dbReference type="Gene3D" id="1.10.30.50">
    <property type="match status" value="1"/>
</dbReference>
<feature type="compositionally biased region" description="Basic residues" evidence="1">
    <location>
        <begin position="144"/>
        <end position="155"/>
    </location>
</feature>
<organism evidence="3 4">
    <name type="scientific">Paenibacillus plantiphilus</name>
    <dbReference type="NCBI Taxonomy" id="2905650"/>
    <lineage>
        <taxon>Bacteria</taxon>
        <taxon>Bacillati</taxon>
        <taxon>Bacillota</taxon>
        <taxon>Bacilli</taxon>
        <taxon>Bacillales</taxon>
        <taxon>Paenibacillaceae</taxon>
        <taxon>Paenibacillus</taxon>
    </lineage>
</organism>
<reference evidence="3" key="1">
    <citation type="submission" date="2022-01" db="EMBL/GenBank/DDBJ databases">
        <authorList>
            <person name="Criscuolo A."/>
        </authorList>
    </citation>
    <scope>NUCLEOTIDE SEQUENCE</scope>
    <source>
        <strain evidence="3">CIP111893</strain>
    </source>
</reference>
<comment type="caution">
    <text evidence="3">The sequence shown here is derived from an EMBL/GenBank/DDBJ whole genome shotgun (WGS) entry which is preliminary data.</text>
</comment>
<dbReference type="Pfam" id="PF01844">
    <property type="entry name" value="HNH"/>
    <property type="match status" value="1"/>
</dbReference>
<gene>
    <name evidence="3" type="ORF">PAECIP111893_03394</name>
</gene>
<dbReference type="Proteomes" id="UP000838686">
    <property type="component" value="Unassembled WGS sequence"/>
</dbReference>
<dbReference type="RefSeq" id="WP_236343726.1">
    <property type="nucleotide sequence ID" value="NZ_CAKMMF010000019.1"/>
</dbReference>
<dbReference type="InterPro" id="IPR002711">
    <property type="entry name" value="HNH"/>
</dbReference>
<feature type="domain" description="HNH nuclease" evidence="2">
    <location>
        <begin position="250"/>
        <end position="299"/>
    </location>
</feature>
<feature type="region of interest" description="Disordered" evidence="1">
    <location>
        <begin position="135"/>
        <end position="179"/>
    </location>
</feature>
<dbReference type="PANTHER" id="PTHR33877">
    <property type="entry name" value="SLL1193 PROTEIN"/>
    <property type="match status" value="1"/>
</dbReference>
<evidence type="ECO:0000313" key="4">
    <source>
        <dbReference type="Proteomes" id="UP000838686"/>
    </source>
</evidence>
<evidence type="ECO:0000256" key="1">
    <source>
        <dbReference type="SAM" id="MobiDB-lite"/>
    </source>
</evidence>
<sequence>MDVKSCAACGQEKPLTAYTKRSGSSSRRGTCRACLRRRLREAAGVRVSHEGSGEAEVSPAVIDEAVMPLPTAASETKPARKRRRRRRGRGQSAPQQGNAAAADRDKSDPQEMGAQEHDLQRHDLGAHSQGEASVVLETAGELKPKRKRKRRRRRGGSTALAKPLSAVPADDPRPVRPPDKIIIPFKGRFTYDTRILNDKGTGMIRLRGRRETGKRWSTEIPAEMAVRMVEEGAAGIIHPGLIHKLYTKTDFRLLILQRDAYRCHYCGRYGDTIDHVQPKSKGGLSSPGNCVCACGDCNLKKADSLDFVYYDEY</sequence>
<dbReference type="PANTHER" id="PTHR33877:SF2">
    <property type="entry name" value="OS07G0170200 PROTEIN"/>
    <property type="match status" value="1"/>
</dbReference>
<dbReference type="SMART" id="SM00507">
    <property type="entry name" value="HNHc"/>
    <property type="match status" value="1"/>
</dbReference>
<dbReference type="InterPro" id="IPR003615">
    <property type="entry name" value="HNH_nuc"/>
</dbReference>
<feature type="compositionally biased region" description="Basic and acidic residues" evidence="1">
    <location>
        <begin position="102"/>
        <end position="116"/>
    </location>
</feature>
<dbReference type="EMBL" id="CAKMMF010000019">
    <property type="protein sequence ID" value="CAH1211406.1"/>
    <property type="molecule type" value="Genomic_DNA"/>
</dbReference>
<dbReference type="InterPro" id="IPR052892">
    <property type="entry name" value="NA-targeting_endonuclease"/>
</dbReference>